<reference evidence="2 3" key="1">
    <citation type="submission" date="2015-04" db="EMBL/GenBank/DDBJ databases">
        <title>The complete genome sequence of the rumen methanogen Methanobrevibacter millerae SM9.</title>
        <authorList>
            <person name="Leahy S.C."/>
            <person name="Kelly W.J."/>
            <person name="Pacheco D.M."/>
            <person name="Li D."/>
            <person name="Altermann E."/>
            <person name="Attwood G.T."/>
        </authorList>
    </citation>
    <scope>NUCLEOTIDE SEQUENCE [LARGE SCALE GENOMIC DNA]</scope>
    <source>
        <strain evidence="2 3">SM9</strain>
    </source>
</reference>
<gene>
    <name evidence="2" type="primary">cobT</name>
    <name evidence="2" type="ORF">sm9_0090</name>
</gene>
<keyword evidence="2" id="KW-0808">Transferase</keyword>
<dbReference type="GO" id="GO:0008939">
    <property type="term" value="F:nicotinate-nucleotide-dimethylbenzimidazole phosphoribosyltransferase activity"/>
    <property type="evidence" value="ECO:0007669"/>
    <property type="project" value="InterPro"/>
</dbReference>
<evidence type="ECO:0000313" key="3">
    <source>
        <dbReference type="Proteomes" id="UP000067738"/>
    </source>
</evidence>
<dbReference type="CDD" id="cd02439">
    <property type="entry name" value="DMB-PRT_CobT"/>
    <property type="match status" value="1"/>
</dbReference>
<comment type="similarity">
    <text evidence="1">Belongs to the UPF0284 family.</text>
</comment>
<name>A0A0U3CH80_9EURY</name>
<dbReference type="PANTHER" id="PTHR38811">
    <property type="match status" value="1"/>
</dbReference>
<dbReference type="Pfam" id="PF02277">
    <property type="entry name" value="DBI_PRT"/>
    <property type="match status" value="1"/>
</dbReference>
<dbReference type="PATRIC" id="fig|230361.4.peg.91"/>
<dbReference type="KEGG" id="mmil:sm9_0090"/>
<dbReference type="InterPro" id="IPR036087">
    <property type="entry name" value="Nict_dMeBzImd_PRibTrfase_sf"/>
</dbReference>
<organism evidence="2 3">
    <name type="scientific">Methanobrevibacter millerae</name>
    <dbReference type="NCBI Taxonomy" id="230361"/>
    <lineage>
        <taxon>Archaea</taxon>
        <taxon>Methanobacteriati</taxon>
        <taxon>Methanobacteriota</taxon>
        <taxon>Methanomada group</taxon>
        <taxon>Methanobacteria</taxon>
        <taxon>Methanobacteriales</taxon>
        <taxon>Methanobacteriaceae</taxon>
        <taxon>Methanobrevibacter</taxon>
    </lineage>
</organism>
<dbReference type="SUPFAM" id="SSF52733">
    <property type="entry name" value="Nicotinate mononucleotide:5,6-dimethylbenzimidazole phosphoribosyltransferase (CobT)"/>
    <property type="match status" value="1"/>
</dbReference>
<dbReference type="Proteomes" id="UP000067738">
    <property type="component" value="Chromosome"/>
</dbReference>
<proteinExistence type="inferred from homology"/>
<dbReference type="RefSeq" id="WP_058738267.1">
    <property type="nucleotide sequence ID" value="NZ_CP011266.1"/>
</dbReference>
<protein>
    <recommendedName>
        <fullName evidence="1">UPF0284 protein sm9_0090</fullName>
    </recommendedName>
</protein>
<dbReference type="GeneID" id="26735071"/>
<dbReference type="InterPro" id="IPR003200">
    <property type="entry name" value="Nict_dMeBzImd_PRibTrfase"/>
</dbReference>
<dbReference type="HAMAP" id="MF_01086">
    <property type="entry name" value="UPF0284"/>
    <property type="match status" value="1"/>
</dbReference>
<dbReference type="EMBL" id="CP011266">
    <property type="protein sequence ID" value="ALT67900.1"/>
    <property type="molecule type" value="Genomic_DNA"/>
</dbReference>
<evidence type="ECO:0000256" key="1">
    <source>
        <dbReference type="HAMAP-Rule" id="MF_01086"/>
    </source>
</evidence>
<dbReference type="OrthoDB" id="9136at2157"/>
<dbReference type="PANTHER" id="PTHR38811:SF1">
    <property type="entry name" value="UPF0284 PROTEIN SLL1500"/>
    <property type="match status" value="1"/>
</dbReference>
<dbReference type="NCBIfam" id="TIGR00303">
    <property type="entry name" value="nicotinate mononucleotide-dependent phosphoribosyltransferase CobT"/>
    <property type="match status" value="1"/>
</dbReference>
<evidence type="ECO:0000313" key="2">
    <source>
        <dbReference type="EMBL" id="ALT67900.1"/>
    </source>
</evidence>
<sequence>MIDGITTYGSTELMEYLGEVIDPVFICTIGTTETSLIPGLSGAGATPELTEYTPAADSELMVFGTVKCMEEIPQTVVGKAAAPTPAMLTKASLEIADIPFIIADAGCKIKPNIECMRLGNEYGRDIRTGKGVLNPLEIYENAHELGAELARRHPMLIIGESIAAGTTTALGVLRALGYDANEKVSGSMPHNPHDMKTKIVDEGLENAGLNPETDNIDGLQAIGAVGDPTLAAVTGFVLGVDEQIPLILAGGTQMAAACAVIKSIKPAFDFSKINLATTVYVVGDETADLLGLLKQIDEDITLHSVDPKFEESDHDGLKNYLDGFVKEGAGAGGAMFTALARGVPVEKLRKKIEKTCS</sequence>
<dbReference type="Gene3D" id="3.40.50.10210">
    <property type="match status" value="1"/>
</dbReference>
<dbReference type="NCBIfam" id="NF003372">
    <property type="entry name" value="PRK04447.1-5"/>
    <property type="match status" value="1"/>
</dbReference>
<keyword evidence="3" id="KW-1185">Reference proteome</keyword>
<dbReference type="AlphaFoldDB" id="A0A0U3CH80"/>
<accession>A0A0U3CH80</accession>
<keyword evidence="2" id="KW-0328">Glycosyltransferase</keyword>
<dbReference type="InterPro" id="IPR002805">
    <property type="entry name" value="Nict_dMeBzImd_PRibTrfase_arc"/>
</dbReference>